<sequence>MKSSEQFHTYIRGIILIGYALLVLKLFLTFNMQNFVAPKMHIYMYFSLGVFLVLGVIQIIRGTSWKGKAHHCDCEGHELPKGFLRSTIVYSLFVIPVVLGFLMPDNLLDSSVAAKRGIKVGNSLFTTAPQAEKGPDVSNEENKETQQHTNQPTLGSYEEFPIEKDFDKLKELMGKQDKIIVRDEQYIQTLSVVDESLDEYVGKEIQLTGFVYKDEGFAEDELVISRFTVTCCVADASVYGILARDGDLGKLEPDTWINVSGIIDKTDFNGMQMPVIKNPVFEVVDPPENPYVEEFYIKIE</sequence>
<feature type="transmembrane region" description="Helical" evidence="2">
    <location>
        <begin position="42"/>
        <end position="61"/>
    </location>
</feature>
<organism evidence="5 6">
    <name type="scientific">Rossellomorea oryzaecorticis</name>
    <dbReference type="NCBI Taxonomy" id="1396505"/>
    <lineage>
        <taxon>Bacteria</taxon>
        <taxon>Bacillati</taxon>
        <taxon>Bacillota</taxon>
        <taxon>Bacilli</taxon>
        <taxon>Bacillales</taxon>
        <taxon>Bacillaceae</taxon>
        <taxon>Rossellomorea</taxon>
    </lineage>
</organism>
<evidence type="ECO:0000313" key="6">
    <source>
        <dbReference type="Proteomes" id="UP001389717"/>
    </source>
</evidence>
<dbReference type="InterPro" id="IPR052955">
    <property type="entry name" value="UPF0703_membrane_permease"/>
</dbReference>
<comment type="caution">
    <text evidence="5">The sequence shown here is derived from an EMBL/GenBank/DDBJ whole genome shotgun (WGS) entry which is preliminary data.</text>
</comment>
<dbReference type="PANTHER" id="PTHR40047:SF1">
    <property type="entry name" value="UPF0703 PROTEIN YCGQ"/>
    <property type="match status" value="1"/>
</dbReference>
<dbReference type="EMBL" id="JBBYAF010000015">
    <property type="protein sequence ID" value="MEL3972503.1"/>
    <property type="molecule type" value="Genomic_DNA"/>
</dbReference>
<feature type="transmembrane region" description="Helical" evidence="2">
    <location>
        <begin position="82"/>
        <end position="103"/>
    </location>
</feature>
<dbReference type="InterPro" id="IPR048493">
    <property type="entry name" value="DUF1980_N"/>
</dbReference>
<evidence type="ECO:0000259" key="3">
    <source>
        <dbReference type="Pfam" id="PF09323"/>
    </source>
</evidence>
<evidence type="ECO:0000256" key="2">
    <source>
        <dbReference type="SAM" id="Phobius"/>
    </source>
</evidence>
<evidence type="ECO:0000313" key="5">
    <source>
        <dbReference type="EMBL" id="MEL3972503.1"/>
    </source>
</evidence>
<dbReference type="RefSeq" id="WP_341982848.1">
    <property type="nucleotide sequence ID" value="NZ_JBBYAF010000015.1"/>
</dbReference>
<dbReference type="Proteomes" id="UP001389717">
    <property type="component" value="Unassembled WGS sequence"/>
</dbReference>
<dbReference type="InterPro" id="IPR048447">
    <property type="entry name" value="DUF1980_C"/>
</dbReference>
<protein>
    <submittedName>
        <fullName evidence="5">TIGR03943 family protein</fullName>
    </submittedName>
</protein>
<feature type="transmembrane region" description="Helical" evidence="2">
    <location>
        <begin position="9"/>
        <end position="30"/>
    </location>
</feature>
<evidence type="ECO:0000259" key="4">
    <source>
        <dbReference type="Pfam" id="PF21537"/>
    </source>
</evidence>
<feature type="domain" description="DUF1980" evidence="4">
    <location>
        <begin position="160"/>
        <end position="292"/>
    </location>
</feature>
<accession>A0ABU9KA17</accession>
<gene>
    <name evidence="5" type="ORF">AAEO50_09440</name>
</gene>
<name>A0ABU9KA17_9BACI</name>
<reference evidence="5 6" key="1">
    <citation type="submission" date="2024-04" db="EMBL/GenBank/DDBJ databases">
        <title>Bacillus oryzaecorticis sp. nov., a moderately halophilic bacterium isolated from rice husks.</title>
        <authorList>
            <person name="Zhu H.-S."/>
        </authorList>
    </citation>
    <scope>NUCLEOTIDE SEQUENCE [LARGE SCALE GENOMIC DNA]</scope>
    <source>
        <strain evidence="5 6">ZC255</strain>
    </source>
</reference>
<dbReference type="PANTHER" id="PTHR40047">
    <property type="entry name" value="UPF0703 PROTEIN YCGQ"/>
    <property type="match status" value="1"/>
</dbReference>
<keyword evidence="2" id="KW-0472">Membrane</keyword>
<dbReference type="Pfam" id="PF09323">
    <property type="entry name" value="DUF1980"/>
    <property type="match status" value="1"/>
</dbReference>
<feature type="domain" description="DUF1980" evidence="3">
    <location>
        <begin position="11"/>
        <end position="118"/>
    </location>
</feature>
<keyword evidence="6" id="KW-1185">Reference proteome</keyword>
<evidence type="ECO:0000256" key="1">
    <source>
        <dbReference type="SAM" id="MobiDB-lite"/>
    </source>
</evidence>
<keyword evidence="2" id="KW-0812">Transmembrane</keyword>
<keyword evidence="2" id="KW-1133">Transmembrane helix</keyword>
<dbReference type="NCBIfam" id="TIGR03943">
    <property type="entry name" value="TIGR03943 family putative permease subunit"/>
    <property type="match status" value="1"/>
</dbReference>
<feature type="region of interest" description="Disordered" evidence="1">
    <location>
        <begin position="129"/>
        <end position="154"/>
    </location>
</feature>
<dbReference type="InterPro" id="IPR015402">
    <property type="entry name" value="DUF1980"/>
</dbReference>
<dbReference type="Pfam" id="PF21537">
    <property type="entry name" value="DUF1980_C"/>
    <property type="match status" value="1"/>
</dbReference>
<proteinExistence type="predicted"/>